<evidence type="ECO:0000259" key="7">
    <source>
        <dbReference type="PROSITE" id="PS50109"/>
    </source>
</evidence>
<dbReference type="PROSITE" id="PS50112">
    <property type="entry name" value="PAS"/>
    <property type="match status" value="1"/>
</dbReference>
<dbReference type="InterPro" id="IPR036097">
    <property type="entry name" value="HisK_dim/P_sf"/>
</dbReference>
<dbReference type="eggNOG" id="COG2202">
    <property type="taxonomic scope" value="Bacteria"/>
</dbReference>
<dbReference type="PROSITE" id="PS50109">
    <property type="entry name" value="HIS_KIN"/>
    <property type="match status" value="1"/>
</dbReference>
<dbReference type="Gene3D" id="3.30.450.20">
    <property type="entry name" value="PAS domain"/>
    <property type="match status" value="5"/>
</dbReference>
<dbReference type="InterPro" id="IPR000014">
    <property type="entry name" value="PAS"/>
</dbReference>
<evidence type="ECO:0000256" key="2">
    <source>
        <dbReference type="ARBA" id="ARBA00012438"/>
    </source>
</evidence>
<organism evidence="10 11">
    <name type="scientific">Fibrella aestuarina BUZ 2</name>
    <dbReference type="NCBI Taxonomy" id="1166018"/>
    <lineage>
        <taxon>Bacteria</taxon>
        <taxon>Pseudomonadati</taxon>
        <taxon>Bacteroidota</taxon>
        <taxon>Cytophagia</taxon>
        <taxon>Cytophagales</taxon>
        <taxon>Spirosomataceae</taxon>
        <taxon>Fibrella</taxon>
    </lineage>
</organism>
<dbReference type="InterPro" id="IPR001610">
    <property type="entry name" value="PAC"/>
</dbReference>
<dbReference type="CDD" id="cd00130">
    <property type="entry name" value="PAS"/>
    <property type="match status" value="1"/>
</dbReference>
<dbReference type="SMART" id="SM00387">
    <property type="entry name" value="HATPase_c"/>
    <property type="match status" value="1"/>
</dbReference>
<dbReference type="SMART" id="SM00388">
    <property type="entry name" value="HisKA"/>
    <property type="match status" value="1"/>
</dbReference>
<evidence type="ECO:0000259" key="9">
    <source>
        <dbReference type="PROSITE" id="PS50113"/>
    </source>
</evidence>
<feature type="domain" description="PAC" evidence="9">
    <location>
        <begin position="480"/>
        <end position="533"/>
    </location>
</feature>
<dbReference type="STRING" id="1166018.FAES_3080"/>
<evidence type="ECO:0000256" key="4">
    <source>
        <dbReference type="ARBA" id="ARBA00022679"/>
    </source>
</evidence>
<dbReference type="RefSeq" id="WP_015332188.1">
    <property type="nucleotide sequence ID" value="NC_020054.1"/>
</dbReference>
<dbReference type="PRINTS" id="PR00344">
    <property type="entry name" value="BCTRLSENSOR"/>
</dbReference>
<accession>I0KAD6</accession>
<reference evidence="10 11" key="1">
    <citation type="journal article" date="2012" name="J. Bacteriol.">
        <title>Genome Sequence of Fibrella aestuarina BUZ 2T, a Filamentous Marine Bacterium.</title>
        <authorList>
            <person name="Filippini M."/>
            <person name="Qi W."/>
            <person name="Blom J."/>
            <person name="Goesmann A."/>
            <person name="Smits T.H."/>
            <person name="Bagheri H.C."/>
        </authorList>
    </citation>
    <scope>NUCLEOTIDE SEQUENCE [LARGE SCALE GENOMIC DNA]</scope>
    <source>
        <strain evidence="11">BUZ 2T</strain>
    </source>
</reference>
<keyword evidence="6" id="KW-0175">Coiled coil</keyword>
<dbReference type="OrthoDB" id="9766459at2"/>
<dbReference type="Pfam" id="PF00512">
    <property type="entry name" value="HisKA"/>
    <property type="match status" value="1"/>
</dbReference>
<feature type="domain" description="PAC" evidence="9">
    <location>
        <begin position="92"/>
        <end position="145"/>
    </location>
</feature>
<dbReference type="AlphaFoldDB" id="I0KAD6"/>
<dbReference type="Gene3D" id="3.30.565.10">
    <property type="entry name" value="Histidine kinase-like ATPase, C-terminal domain"/>
    <property type="match status" value="1"/>
</dbReference>
<dbReference type="EMBL" id="HE796683">
    <property type="protein sequence ID" value="CCH01089.1"/>
    <property type="molecule type" value="Genomic_DNA"/>
</dbReference>
<evidence type="ECO:0000256" key="3">
    <source>
        <dbReference type="ARBA" id="ARBA00022553"/>
    </source>
</evidence>
<dbReference type="SUPFAM" id="SSF55785">
    <property type="entry name" value="PYP-like sensor domain (PAS domain)"/>
    <property type="match status" value="5"/>
</dbReference>
<dbReference type="PROSITE" id="PS50113">
    <property type="entry name" value="PAC"/>
    <property type="match status" value="3"/>
</dbReference>
<dbReference type="InterPro" id="IPR036890">
    <property type="entry name" value="HATPase_C_sf"/>
</dbReference>
<feature type="domain" description="Histidine kinase" evidence="7">
    <location>
        <begin position="729"/>
        <end position="956"/>
    </location>
</feature>
<keyword evidence="11" id="KW-1185">Reference proteome</keyword>
<dbReference type="Pfam" id="PF08448">
    <property type="entry name" value="PAS_4"/>
    <property type="match status" value="2"/>
</dbReference>
<evidence type="ECO:0000313" key="10">
    <source>
        <dbReference type="EMBL" id="CCH01089.1"/>
    </source>
</evidence>
<dbReference type="InterPro" id="IPR052162">
    <property type="entry name" value="Sensor_kinase/Photoreceptor"/>
</dbReference>
<dbReference type="InterPro" id="IPR035965">
    <property type="entry name" value="PAS-like_dom_sf"/>
</dbReference>
<keyword evidence="3" id="KW-0597">Phosphoprotein</keyword>
<proteinExistence type="predicted"/>
<dbReference type="HOGENOM" id="CLU_000445_114_71_10"/>
<dbReference type="InterPro" id="IPR004358">
    <property type="entry name" value="Sig_transdc_His_kin-like_C"/>
</dbReference>
<dbReference type="eggNOG" id="COG4251">
    <property type="taxonomic scope" value="Bacteria"/>
</dbReference>
<dbReference type="Gene3D" id="1.10.287.130">
    <property type="match status" value="1"/>
</dbReference>
<dbReference type="PANTHER" id="PTHR43304:SF1">
    <property type="entry name" value="PAC DOMAIN-CONTAINING PROTEIN"/>
    <property type="match status" value="1"/>
</dbReference>
<dbReference type="PANTHER" id="PTHR43304">
    <property type="entry name" value="PHYTOCHROME-LIKE PROTEIN CPH1"/>
    <property type="match status" value="1"/>
</dbReference>
<dbReference type="Proteomes" id="UP000011058">
    <property type="component" value="Chromosome"/>
</dbReference>
<dbReference type="Gene3D" id="2.10.70.100">
    <property type="match status" value="2"/>
</dbReference>
<dbReference type="InterPro" id="IPR013656">
    <property type="entry name" value="PAS_4"/>
</dbReference>
<evidence type="ECO:0000313" key="11">
    <source>
        <dbReference type="Proteomes" id="UP000011058"/>
    </source>
</evidence>
<keyword evidence="5" id="KW-0418">Kinase</keyword>
<evidence type="ECO:0000259" key="8">
    <source>
        <dbReference type="PROSITE" id="PS50112"/>
    </source>
</evidence>
<dbReference type="InterPro" id="IPR013655">
    <property type="entry name" value="PAS_fold_3"/>
</dbReference>
<feature type="domain" description="PAC" evidence="9">
    <location>
        <begin position="217"/>
        <end position="275"/>
    </location>
</feature>
<gene>
    <name evidence="10" type="ORF">FAES_3080</name>
</gene>
<evidence type="ECO:0000256" key="6">
    <source>
        <dbReference type="SAM" id="Coils"/>
    </source>
</evidence>
<dbReference type="SUPFAM" id="SSF47384">
    <property type="entry name" value="Homodimeric domain of signal transducing histidine kinase"/>
    <property type="match status" value="1"/>
</dbReference>
<comment type="catalytic activity">
    <reaction evidence="1">
        <text>ATP + protein L-histidine = ADP + protein N-phospho-L-histidine.</text>
        <dbReference type="EC" id="2.7.13.3"/>
    </reaction>
</comment>
<dbReference type="InterPro" id="IPR005467">
    <property type="entry name" value="His_kinase_dom"/>
</dbReference>
<dbReference type="SMART" id="SM00086">
    <property type="entry name" value="PAC"/>
    <property type="match status" value="3"/>
</dbReference>
<dbReference type="PATRIC" id="fig|1166018.3.peg.4850"/>
<evidence type="ECO:0000256" key="5">
    <source>
        <dbReference type="ARBA" id="ARBA00022777"/>
    </source>
</evidence>
<dbReference type="KEGG" id="fae:FAES_3080"/>
<dbReference type="Pfam" id="PF02518">
    <property type="entry name" value="HATPase_c"/>
    <property type="match status" value="1"/>
</dbReference>
<dbReference type="SUPFAM" id="SSF55874">
    <property type="entry name" value="ATPase domain of HSP90 chaperone/DNA topoisomerase II/histidine kinase"/>
    <property type="match status" value="1"/>
</dbReference>
<dbReference type="InterPro" id="IPR003594">
    <property type="entry name" value="HATPase_dom"/>
</dbReference>
<dbReference type="InterPro" id="IPR003661">
    <property type="entry name" value="HisK_dim/P_dom"/>
</dbReference>
<feature type="domain" description="PAS" evidence="8">
    <location>
        <begin position="16"/>
        <end position="87"/>
    </location>
</feature>
<feature type="coiled-coil region" evidence="6">
    <location>
        <begin position="674"/>
        <end position="726"/>
    </location>
</feature>
<dbReference type="Pfam" id="PF08447">
    <property type="entry name" value="PAS_3"/>
    <property type="match status" value="1"/>
</dbReference>
<dbReference type="GO" id="GO:0000155">
    <property type="term" value="F:phosphorelay sensor kinase activity"/>
    <property type="evidence" value="ECO:0007669"/>
    <property type="project" value="InterPro"/>
</dbReference>
<keyword evidence="4 10" id="KW-0808">Transferase</keyword>
<dbReference type="EC" id="2.7.13.3" evidence="2"/>
<dbReference type="CDD" id="cd00082">
    <property type="entry name" value="HisKA"/>
    <property type="match status" value="1"/>
</dbReference>
<dbReference type="InterPro" id="IPR000700">
    <property type="entry name" value="PAS-assoc_C"/>
</dbReference>
<sequence>MTGNQPPSDSSKHLTERLDIDFALEAAGLGVWEIDPATNQVIWDARCQALVGLERDDYLPFEEAIQYIHPADSERVLMAIQWAMMVESGGRFDQTYRTIGADGGRVRWVRFWGQGYFKPTGEVYRFAGVAQDVTVQVQASQQVEESEARFRALVEEAPVATCLFVGRELRIDVANSLMIGFWGKDPSVIGQPLAVAVPELVGQPFLSVLDDVFTTGEPYEARGARAELVVNGVLGTYYFDFTYKPLRNAQGDVFAIMDMAVDVTEQVLARQQLEESELFSRSLFDKSPAAKSVHVGQEMRIRAANAQMLTLWGKEASVVGRPLLEALPELRTTPHLERLRHVLNTGDRFYEAEEKIELIRFGEPYTGYYEYTYEALHDAAGDIYGVMCVCTEVTHQVQARQKVEESEAALQSAIDLAELGTFSVEIATNRTTLSPRMAHWFGLPAVTEVAAMLAVIEESDQEPFQMGFTNDLRTEAVGAYEGDYAIINPLNGRKRILHTTSRTVWNPEGQPLRIDGTAQDVTAQRELQLALKEQVKQRTQQLADANLVLEISQQRLVSIFEQAPVAIALLEGPDYRIKLANASMQAIWQLPEGQELVLNQPVFEAFPNIAGLGLEALLAQVRQTGVAISGNELPVVFLRNGTPETVYINFVYAPISHADGNVDVVVAATEVTEQVVARRKVEESEERYRRLSEQLAVSNNEYAALNEELEEANELLVRSNENLQKFAYIASHDLQEPLRKIQQFGNLLKMRYVGTDNDGLDYLERMQAAAGRMSQLIKDLLDFSRISTQRDTSAAVSLDEIVSRALSTLELTIQETGAQLHIAPLPVISGDALQLGQLFQNLLSNALKFHRPNVVPLVTVRASLVPVAALPAPVKPNRLTANYHRIDVIDNGIGFDEKYLDRIFQVFQRLHSKSEFAGTGIGLAICEKVVVNHGGGITASSEPGQGATFSIYLPVQ</sequence>
<name>I0KAD6_9BACT</name>
<evidence type="ECO:0000256" key="1">
    <source>
        <dbReference type="ARBA" id="ARBA00000085"/>
    </source>
</evidence>
<protein>
    <recommendedName>
        <fullName evidence="2">histidine kinase</fullName>
        <ecNumber evidence="2">2.7.13.3</ecNumber>
    </recommendedName>
</protein>
<dbReference type="SMART" id="SM00091">
    <property type="entry name" value="PAS"/>
    <property type="match status" value="4"/>
</dbReference>